<organism evidence="1 2">
    <name type="scientific">Halobacillus litoralis</name>
    <dbReference type="NCBI Taxonomy" id="45668"/>
    <lineage>
        <taxon>Bacteria</taxon>
        <taxon>Bacillati</taxon>
        <taxon>Bacillota</taxon>
        <taxon>Bacilli</taxon>
        <taxon>Bacillales</taxon>
        <taxon>Bacillaceae</taxon>
        <taxon>Halobacillus</taxon>
    </lineage>
</organism>
<evidence type="ECO:0000313" key="1">
    <source>
        <dbReference type="EMBL" id="MYL21292.1"/>
    </source>
</evidence>
<reference evidence="1 2" key="1">
    <citation type="submission" date="2019-11" db="EMBL/GenBank/DDBJ databases">
        <title>Genome sequences of 17 halophilic strains isolated from different environments.</title>
        <authorList>
            <person name="Furrow R.E."/>
        </authorList>
    </citation>
    <scope>NUCLEOTIDE SEQUENCE [LARGE SCALE GENOMIC DNA]</scope>
    <source>
        <strain evidence="1 2">22511_23_Filter</strain>
    </source>
</reference>
<accession>A0A845DYA7</accession>
<dbReference type="InterPro" id="IPR047670">
    <property type="entry name" value="YfjT-like"/>
</dbReference>
<sequence>MKAVLDRKSDLYYDGLDAEQIKELNRYMTQQEKISNLKQRLEEFMGRVDNLDPEQTSVEDIDRLISMLESLERSMDE</sequence>
<proteinExistence type="predicted"/>
<gene>
    <name evidence="1" type="ORF">GLW04_15430</name>
</gene>
<protein>
    <submittedName>
        <fullName evidence="1">Uncharacterized protein</fullName>
    </submittedName>
</protein>
<evidence type="ECO:0000313" key="2">
    <source>
        <dbReference type="Proteomes" id="UP000460949"/>
    </source>
</evidence>
<dbReference type="Proteomes" id="UP000460949">
    <property type="component" value="Unassembled WGS sequence"/>
</dbReference>
<dbReference type="AlphaFoldDB" id="A0A845DYA7"/>
<name>A0A845DYA7_9BACI</name>
<dbReference type="NCBIfam" id="NF040878">
    <property type="entry name" value="SE1561_fam"/>
    <property type="match status" value="1"/>
</dbReference>
<dbReference type="EMBL" id="WMET01000004">
    <property type="protein sequence ID" value="MYL21292.1"/>
    <property type="molecule type" value="Genomic_DNA"/>
</dbReference>
<comment type="caution">
    <text evidence="1">The sequence shown here is derived from an EMBL/GenBank/DDBJ whole genome shotgun (WGS) entry which is preliminary data.</text>
</comment>